<proteinExistence type="predicted"/>
<evidence type="ECO:0000313" key="2">
    <source>
        <dbReference type="Proteomes" id="UP000219688"/>
    </source>
</evidence>
<dbReference type="RefSeq" id="WP_097189365.1">
    <property type="nucleotide sequence ID" value="NZ_OBQK01000025.1"/>
</dbReference>
<protein>
    <submittedName>
        <fullName evidence="1">Uncharacterized protein</fullName>
    </submittedName>
</protein>
<name>A0A285VVY9_9MICO</name>
<reference evidence="2" key="1">
    <citation type="submission" date="2017-08" db="EMBL/GenBank/DDBJ databases">
        <authorList>
            <person name="Varghese N."/>
            <person name="Submissions S."/>
        </authorList>
    </citation>
    <scope>NUCLEOTIDE SEQUENCE [LARGE SCALE GENOMIC DNA]</scope>
    <source>
        <strain evidence="2">USBA17B2</strain>
    </source>
</reference>
<keyword evidence="2" id="KW-1185">Reference proteome</keyword>
<sequence length="140" mass="15516">MPWTPPPPDVPPHDARLDPFRDRAGVLLTTDAVEVGRVFVAAETWWTREAGHLWWSRWSAPTEIVHGHLVLADGAGPATVTDWLSTGEELTEDLREWASGSFSYAGTAYRVVWLDEEESARVREVILEGTPDGPGRDRAG</sequence>
<dbReference type="EMBL" id="OBQK01000025">
    <property type="protein sequence ID" value="SOC58219.1"/>
    <property type="molecule type" value="Genomic_DNA"/>
</dbReference>
<gene>
    <name evidence="1" type="ORF">SAMN05421879_12517</name>
</gene>
<accession>A0A285VVY9</accession>
<dbReference type="Proteomes" id="UP000219688">
    <property type="component" value="Unassembled WGS sequence"/>
</dbReference>
<organism evidence="1 2">
    <name type="scientific">Ornithinimicrobium cerasi</name>
    <dbReference type="NCBI Taxonomy" id="2248773"/>
    <lineage>
        <taxon>Bacteria</taxon>
        <taxon>Bacillati</taxon>
        <taxon>Actinomycetota</taxon>
        <taxon>Actinomycetes</taxon>
        <taxon>Micrococcales</taxon>
        <taxon>Ornithinimicrobiaceae</taxon>
        <taxon>Ornithinimicrobium</taxon>
    </lineage>
</organism>
<evidence type="ECO:0000313" key="1">
    <source>
        <dbReference type="EMBL" id="SOC58219.1"/>
    </source>
</evidence>
<dbReference type="AlphaFoldDB" id="A0A285VVY9"/>